<name>A0A1J5R4X8_9ZZZZ</name>
<dbReference type="PANTHER" id="PTHR13504:SF38">
    <property type="entry name" value="FIDO DOMAIN-CONTAINING PROTEIN"/>
    <property type="match status" value="1"/>
</dbReference>
<dbReference type="InterPro" id="IPR026287">
    <property type="entry name" value="SoFic-like"/>
</dbReference>
<dbReference type="PANTHER" id="PTHR13504">
    <property type="entry name" value="FIDO DOMAIN-CONTAINING PROTEIN DDB_G0283145"/>
    <property type="match status" value="1"/>
</dbReference>
<feature type="domain" description="Fido" evidence="1">
    <location>
        <begin position="111"/>
        <end position="261"/>
    </location>
</feature>
<comment type="caution">
    <text evidence="2">The sequence shown here is derived from an EMBL/GenBank/DDBJ whole genome shotgun (WGS) entry which is preliminary data.</text>
</comment>
<keyword evidence="2" id="KW-0808">Transferase</keyword>
<reference evidence="2" key="1">
    <citation type="submission" date="2016-10" db="EMBL/GenBank/DDBJ databases">
        <title>Sequence of Gallionella enrichment culture.</title>
        <authorList>
            <person name="Poehlein A."/>
            <person name="Muehling M."/>
            <person name="Daniel R."/>
        </authorList>
    </citation>
    <scope>NUCLEOTIDE SEQUENCE</scope>
</reference>
<gene>
    <name evidence="2" type="ORF">GALL_333940</name>
</gene>
<dbReference type="Pfam" id="PF13784">
    <property type="entry name" value="Fic_N"/>
    <property type="match status" value="1"/>
</dbReference>
<keyword evidence="2" id="KW-0548">Nucleotidyltransferase</keyword>
<proteinExistence type="predicted"/>
<dbReference type="InterPro" id="IPR003812">
    <property type="entry name" value="Fido"/>
</dbReference>
<dbReference type="EMBL" id="MLJW01000592">
    <property type="protein sequence ID" value="OIQ84779.1"/>
    <property type="molecule type" value="Genomic_DNA"/>
</dbReference>
<dbReference type="InterPro" id="IPR025758">
    <property type="entry name" value="Fic/DOC_N"/>
</dbReference>
<sequence length="369" mass="41624">MHPFEPETLPPREIDFLALMPAAGKANRAIATLDGLFYGIPNPNVLLAPLTTQEAVLSSKIEGTQADFQDVLKFEAGESPADVAQREDIHEIINYRNALGLSVKLLADRPFCLNSLLRLHEVLMDSVRGYDKARGRIRTTQNWIGKPNCPIEEAVFVPPSPLVLQEHLNRWEAYWHSDAPDALIQLALVHAQFEILHPFLDGNGRLGRMVIPLFLYEKKILSRPCFYLSAFFEARRDDYIALLRDLGQPGSWTHWCAFFLEGVTVQASANTEKARAIQDLYERLKTQVIDLTHSQFAVPLLDFIFERPIFRSSDLTKLEHMPSAPMVATLLGKLRHSGILHTIREGAGRRPHVLALAELINLCEGRKVL</sequence>
<accession>A0A1J5R4X8</accession>
<dbReference type="PROSITE" id="PS51459">
    <property type="entry name" value="FIDO"/>
    <property type="match status" value="1"/>
</dbReference>
<dbReference type="InterPro" id="IPR036597">
    <property type="entry name" value="Fido-like_dom_sf"/>
</dbReference>
<dbReference type="GO" id="GO:0016779">
    <property type="term" value="F:nucleotidyltransferase activity"/>
    <property type="evidence" value="ECO:0007669"/>
    <property type="project" value="UniProtKB-KW"/>
</dbReference>
<dbReference type="PIRSF" id="PIRSF038925">
    <property type="entry name" value="AMP-prot_trans"/>
    <property type="match status" value="1"/>
</dbReference>
<organism evidence="2">
    <name type="scientific">mine drainage metagenome</name>
    <dbReference type="NCBI Taxonomy" id="410659"/>
    <lineage>
        <taxon>unclassified sequences</taxon>
        <taxon>metagenomes</taxon>
        <taxon>ecological metagenomes</taxon>
    </lineage>
</organism>
<evidence type="ECO:0000259" key="1">
    <source>
        <dbReference type="PROSITE" id="PS51459"/>
    </source>
</evidence>
<protein>
    <submittedName>
        <fullName evidence="2">Adenosine monophosphate-protein transferase SoFic</fullName>
        <ecNumber evidence="2">2.7.7.-</ecNumber>
    </submittedName>
</protein>
<dbReference type="InterPro" id="IPR040198">
    <property type="entry name" value="Fido_containing"/>
</dbReference>
<dbReference type="Gene3D" id="1.10.3290.10">
    <property type="entry name" value="Fido-like domain"/>
    <property type="match status" value="1"/>
</dbReference>
<evidence type="ECO:0000313" key="2">
    <source>
        <dbReference type="EMBL" id="OIQ84779.1"/>
    </source>
</evidence>
<dbReference type="SUPFAM" id="SSF140931">
    <property type="entry name" value="Fic-like"/>
    <property type="match status" value="1"/>
</dbReference>
<dbReference type="EC" id="2.7.7.-" evidence="2"/>
<dbReference type="AlphaFoldDB" id="A0A1J5R4X8"/>
<dbReference type="Pfam" id="PF02661">
    <property type="entry name" value="Fic"/>
    <property type="match status" value="1"/>
</dbReference>